<reference evidence="3" key="1">
    <citation type="submission" date="2015-02" db="EMBL/GenBank/DDBJ databases">
        <title>Genome sequencing for Strongylocentrotus purpuratus.</title>
        <authorList>
            <person name="Murali S."/>
            <person name="Liu Y."/>
            <person name="Vee V."/>
            <person name="English A."/>
            <person name="Wang M."/>
            <person name="Skinner E."/>
            <person name="Han Y."/>
            <person name="Muzny D.M."/>
            <person name="Worley K.C."/>
            <person name="Gibbs R.A."/>
        </authorList>
    </citation>
    <scope>NUCLEOTIDE SEQUENCE</scope>
</reference>
<name>A0A7M7NZ14_STRPU</name>
<feature type="region of interest" description="Disordered" evidence="1">
    <location>
        <begin position="322"/>
        <end position="371"/>
    </location>
</feature>
<dbReference type="AlphaFoldDB" id="A0A7M7NZ14"/>
<feature type="compositionally biased region" description="Basic and acidic residues" evidence="1">
    <location>
        <begin position="357"/>
        <end position="367"/>
    </location>
</feature>
<dbReference type="InParanoid" id="A0A7M7NZ14"/>
<protein>
    <recommendedName>
        <fullName evidence="4">G protein pathway suppressor 2</fullName>
    </recommendedName>
</protein>
<dbReference type="Pfam" id="PF15991">
    <property type="entry name" value="G_path_suppress"/>
    <property type="match status" value="1"/>
</dbReference>
<feature type="region of interest" description="Disordered" evidence="1">
    <location>
        <begin position="66"/>
        <end position="97"/>
    </location>
</feature>
<dbReference type="EnsemblMetazoa" id="XM_030987218">
    <property type="protein sequence ID" value="XP_030843078"/>
    <property type="gene ID" value="LOC576873"/>
</dbReference>
<feature type="region of interest" description="Disordered" evidence="1">
    <location>
        <begin position="411"/>
        <end position="479"/>
    </location>
</feature>
<dbReference type="GO" id="GO:0003712">
    <property type="term" value="F:transcription coregulator activity"/>
    <property type="evidence" value="ECO:0000318"/>
    <property type="project" value="GO_Central"/>
</dbReference>
<dbReference type="InterPro" id="IPR026094">
    <property type="entry name" value="GPS2"/>
</dbReference>
<feature type="region of interest" description="Disordered" evidence="1">
    <location>
        <begin position="177"/>
        <end position="222"/>
    </location>
</feature>
<evidence type="ECO:0000313" key="2">
    <source>
        <dbReference type="EnsemblMetazoa" id="XP_030843078"/>
    </source>
</evidence>
<dbReference type="RefSeq" id="XP_030843078.1">
    <property type="nucleotide sequence ID" value="XM_030987218.1"/>
</dbReference>
<dbReference type="GO" id="GO:0005667">
    <property type="term" value="C:transcription regulator complex"/>
    <property type="evidence" value="ECO:0000318"/>
    <property type="project" value="GO_Central"/>
</dbReference>
<dbReference type="OMA" id="PATHQHY"/>
<sequence>MTDRLGNLTADLCIFPVHPVKRLPAGHSTVVVANNQNKSTMPALLERPKLSKAMASALRVHVVKERERKRQEEEEADKAIERKKQEQERLRKRQEAETLSLEETKEQVNNMEEKLKSLQQEKHELFLQLKKVLNEDENRRRQQESKKNEMLVAMSQSYHPAMQLPGPHMLVQSGSLARPTLLGDGPKGHYYRGTQTPPSQTVQQSVKRSRSPSPPVVDLYPKHHIQGSHYPHVAYTQSQVTHAHSPYRQQGHIAYTTAQAPSASFINQSASGYPPTQQPVHANYASSSQSNPNKYQARESAFSSYGNHFATAQKGIAEQISQSYQQQQQQQHQQQQQQQQRYLQGAPSSSLHSASHHGVEQSRKASSEGDDQGYYQAKLQGQQHLRQLNSGHPQAIHHPSSHQPLLTQGQVQAHIQPAQTKPSIPTSFATHGRRKTDSPVYHKKPSQQHGSNYPPGQGGGGRSGYGSAQGQHQGTTRYY</sequence>
<feature type="compositionally biased region" description="Polar residues" evidence="1">
    <location>
        <begin position="266"/>
        <end position="294"/>
    </location>
</feature>
<dbReference type="GeneID" id="576873"/>
<evidence type="ECO:0008006" key="4">
    <source>
        <dbReference type="Google" id="ProtNLM"/>
    </source>
</evidence>
<keyword evidence="3" id="KW-1185">Reference proteome</keyword>
<feature type="compositionally biased region" description="Low complexity" evidence="1">
    <location>
        <begin position="194"/>
        <end position="206"/>
    </location>
</feature>
<accession>A0A7M7NZ14</accession>
<dbReference type="Proteomes" id="UP000007110">
    <property type="component" value="Unassembled WGS sequence"/>
</dbReference>
<feature type="region of interest" description="Disordered" evidence="1">
    <location>
        <begin position="266"/>
        <end position="300"/>
    </location>
</feature>
<organism evidence="2 3">
    <name type="scientific">Strongylocentrotus purpuratus</name>
    <name type="common">Purple sea urchin</name>
    <dbReference type="NCBI Taxonomy" id="7668"/>
    <lineage>
        <taxon>Eukaryota</taxon>
        <taxon>Metazoa</taxon>
        <taxon>Echinodermata</taxon>
        <taxon>Eleutherozoa</taxon>
        <taxon>Echinozoa</taxon>
        <taxon>Echinoidea</taxon>
        <taxon>Euechinoidea</taxon>
        <taxon>Echinacea</taxon>
        <taxon>Camarodonta</taxon>
        <taxon>Echinidea</taxon>
        <taxon>Strongylocentrotidae</taxon>
        <taxon>Strongylocentrotus</taxon>
    </lineage>
</organism>
<dbReference type="PANTHER" id="PTHR22654">
    <property type="entry name" value="G PROTEIN PATHWAY SUPPRESSOR 2"/>
    <property type="match status" value="1"/>
</dbReference>
<dbReference type="GO" id="GO:0006357">
    <property type="term" value="P:regulation of transcription by RNA polymerase II"/>
    <property type="evidence" value="ECO:0000318"/>
    <property type="project" value="GO_Central"/>
</dbReference>
<dbReference type="OrthoDB" id="10038194at2759"/>
<reference evidence="2" key="2">
    <citation type="submission" date="2021-01" db="UniProtKB">
        <authorList>
            <consortium name="EnsemblMetazoa"/>
        </authorList>
    </citation>
    <scope>IDENTIFICATION</scope>
</reference>
<dbReference type="KEGG" id="spu:576873"/>
<evidence type="ECO:0000313" key="3">
    <source>
        <dbReference type="Proteomes" id="UP000007110"/>
    </source>
</evidence>
<proteinExistence type="predicted"/>
<evidence type="ECO:0000256" key="1">
    <source>
        <dbReference type="SAM" id="MobiDB-lite"/>
    </source>
</evidence>
<feature type="compositionally biased region" description="Polar residues" evidence="1">
    <location>
        <begin position="411"/>
        <end position="429"/>
    </location>
</feature>
<feature type="compositionally biased region" description="Low complexity" evidence="1">
    <location>
        <begin position="325"/>
        <end position="340"/>
    </location>
</feature>
<dbReference type="PANTHER" id="PTHR22654:SF2">
    <property type="entry name" value="G PROTEIN PATHWAY SUPPRESSOR 2"/>
    <property type="match status" value="1"/>
</dbReference>